<keyword evidence="2" id="KW-0489">Methyltransferase</keyword>
<name>A0A4R6Z7H1_9GAMM</name>
<dbReference type="GO" id="GO:0008757">
    <property type="term" value="F:S-adenosylmethionine-dependent methyltransferase activity"/>
    <property type="evidence" value="ECO:0007669"/>
    <property type="project" value="InterPro"/>
</dbReference>
<dbReference type="AlphaFoldDB" id="A0A4R6Z7H1"/>
<dbReference type="CDD" id="cd02440">
    <property type="entry name" value="AdoMet_MTases"/>
    <property type="match status" value="1"/>
</dbReference>
<sequence>MRRSRLLRLLHTVRPFELGLARAPCAACSFGWCLRLARSESGVRCPRCGASAVTQSLAAVVRSEVPELARCAAYEMSAGGPLVDCLRRHCASLVTSELLDGVAPGQTRDGVLCQNIEQLTFADASFDLCTSTEVFEHVEDDAAGFREVFRVLRPGGHFVFSVPLFDSAATVERMGWQEGRRVELLPAQYHADRYRGAVILVQRDYGRDIVERLAAAGFAQARIVRPPIALFGHARPVLLAQRQA</sequence>
<dbReference type="InterPro" id="IPR029063">
    <property type="entry name" value="SAM-dependent_MTases_sf"/>
</dbReference>
<dbReference type="OrthoDB" id="932345at2"/>
<accession>A0A4R6Z7H1</accession>
<dbReference type="GO" id="GO:0032259">
    <property type="term" value="P:methylation"/>
    <property type="evidence" value="ECO:0007669"/>
    <property type="project" value="UniProtKB-KW"/>
</dbReference>
<dbReference type="EMBL" id="SNZH01000002">
    <property type="protein sequence ID" value="TDR47674.1"/>
    <property type="molecule type" value="Genomic_DNA"/>
</dbReference>
<dbReference type="Gene3D" id="3.40.50.150">
    <property type="entry name" value="Vaccinia Virus protein VP39"/>
    <property type="match status" value="1"/>
</dbReference>
<evidence type="ECO:0000313" key="2">
    <source>
        <dbReference type="EMBL" id="TDR47674.1"/>
    </source>
</evidence>
<dbReference type="Proteomes" id="UP000295293">
    <property type="component" value="Unassembled WGS sequence"/>
</dbReference>
<protein>
    <submittedName>
        <fullName evidence="2">Methyltransferase family protein</fullName>
    </submittedName>
</protein>
<comment type="caution">
    <text evidence="2">The sequence shown here is derived from an EMBL/GenBank/DDBJ whole genome shotgun (WGS) entry which is preliminary data.</text>
</comment>
<dbReference type="SUPFAM" id="SSF53335">
    <property type="entry name" value="S-adenosyl-L-methionine-dependent methyltransferases"/>
    <property type="match status" value="1"/>
</dbReference>
<evidence type="ECO:0000313" key="3">
    <source>
        <dbReference type="Proteomes" id="UP000295293"/>
    </source>
</evidence>
<dbReference type="InterPro" id="IPR013216">
    <property type="entry name" value="Methyltransf_11"/>
</dbReference>
<gene>
    <name evidence="2" type="ORF">DFR29_102334</name>
</gene>
<keyword evidence="2" id="KW-0808">Transferase</keyword>
<organism evidence="2 3">
    <name type="scientific">Tahibacter aquaticus</name>
    <dbReference type="NCBI Taxonomy" id="520092"/>
    <lineage>
        <taxon>Bacteria</taxon>
        <taxon>Pseudomonadati</taxon>
        <taxon>Pseudomonadota</taxon>
        <taxon>Gammaproteobacteria</taxon>
        <taxon>Lysobacterales</taxon>
        <taxon>Rhodanobacteraceae</taxon>
        <taxon>Tahibacter</taxon>
    </lineage>
</organism>
<dbReference type="Pfam" id="PF08241">
    <property type="entry name" value="Methyltransf_11"/>
    <property type="match status" value="1"/>
</dbReference>
<proteinExistence type="predicted"/>
<evidence type="ECO:0000259" key="1">
    <source>
        <dbReference type="Pfam" id="PF08241"/>
    </source>
</evidence>
<reference evidence="2 3" key="1">
    <citation type="submission" date="2019-03" db="EMBL/GenBank/DDBJ databases">
        <title>Genomic Encyclopedia of Type Strains, Phase IV (KMG-IV): sequencing the most valuable type-strain genomes for metagenomic binning, comparative biology and taxonomic classification.</title>
        <authorList>
            <person name="Goeker M."/>
        </authorList>
    </citation>
    <scope>NUCLEOTIDE SEQUENCE [LARGE SCALE GENOMIC DNA]</scope>
    <source>
        <strain evidence="2 3">DSM 21667</strain>
    </source>
</reference>
<keyword evidence="3" id="KW-1185">Reference proteome</keyword>
<feature type="domain" description="Methyltransferase type 11" evidence="1">
    <location>
        <begin position="108"/>
        <end position="160"/>
    </location>
</feature>